<dbReference type="Proteomes" id="UP000053890">
    <property type="component" value="Unassembled WGS sequence"/>
</dbReference>
<organism evidence="1 2">
    <name type="scientific">Rhodotorula graminis (strain WP1)</name>
    <dbReference type="NCBI Taxonomy" id="578459"/>
    <lineage>
        <taxon>Eukaryota</taxon>
        <taxon>Fungi</taxon>
        <taxon>Dikarya</taxon>
        <taxon>Basidiomycota</taxon>
        <taxon>Pucciniomycotina</taxon>
        <taxon>Microbotryomycetes</taxon>
        <taxon>Sporidiobolales</taxon>
        <taxon>Sporidiobolaceae</taxon>
        <taxon>Rhodotorula</taxon>
    </lineage>
</organism>
<dbReference type="OrthoDB" id="10011777at2759"/>
<name>A0A0P9GH34_RHOGW</name>
<dbReference type="STRING" id="578459.A0A0P9GH34"/>
<reference evidence="1 2" key="1">
    <citation type="journal article" date="2015" name="Front. Microbiol.">
        <title>Genome sequence of the plant growth promoting endophytic yeast Rhodotorula graminis WP1.</title>
        <authorList>
            <person name="Firrincieli A."/>
            <person name="Otillar R."/>
            <person name="Salamov A."/>
            <person name="Schmutz J."/>
            <person name="Khan Z."/>
            <person name="Redman R.S."/>
            <person name="Fleck N.D."/>
            <person name="Lindquist E."/>
            <person name="Grigoriev I.V."/>
            <person name="Doty S.L."/>
        </authorList>
    </citation>
    <scope>NUCLEOTIDE SEQUENCE [LARGE SCALE GENOMIC DNA]</scope>
    <source>
        <strain evidence="1 2">WP1</strain>
    </source>
</reference>
<evidence type="ECO:0000313" key="1">
    <source>
        <dbReference type="EMBL" id="KPV72224.1"/>
    </source>
</evidence>
<sequence length="103" mass="11334">MSQTPPASGKTVVFARVVAKADKGDELEKLLAAAVASANSDKEPYVLTYRCARHGNEFRLFEEYDQDTGGIEEHKAQEPFQNLLKSGLVADVSIEFFQEIAKA</sequence>
<evidence type="ECO:0008006" key="3">
    <source>
        <dbReference type="Google" id="ProtNLM"/>
    </source>
</evidence>
<dbReference type="InterPro" id="IPR011008">
    <property type="entry name" value="Dimeric_a/b-barrel"/>
</dbReference>
<proteinExistence type="predicted"/>
<gene>
    <name evidence="1" type="ORF">RHOBADRAFT_65654</name>
</gene>
<dbReference type="Gene3D" id="3.30.70.100">
    <property type="match status" value="1"/>
</dbReference>
<dbReference type="EMBL" id="KQ474088">
    <property type="protein sequence ID" value="KPV72224.1"/>
    <property type="molecule type" value="Genomic_DNA"/>
</dbReference>
<dbReference type="RefSeq" id="XP_018268273.1">
    <property type="nucleotide sequence ID" value="XM_018418749.1"/>
</dbReference>
<accession>A0A0P9GH34</accession>
<dbReference type="OMA" id="MTIDIVA"/>
<protein>
    <recommendedName>
        <fullName evidence="3">ABM domain-containing protein</fullName>
    </recommendedName>
</protein>
<keyword evidence="2" id="KW-1185">Reference proteome</keyword>
<dbReference type="AlphaFoldDB" id="A0A0P9GH34"/>
<dbReference type="GeneID" id="28979196"/>
<evidence type="ECO:0000313" key="2">
    <source>
        <dbReference type="Proteomes" id="UP000053890"/>
    </source>
</evidence>
<dbReference type="SUPFAM" id="SSF54909">
    <property type="entry name" value="Dimeric alpha+beta barrel"/>
    <property type="match status" value="1"/>
</dbReference>